<proteinExistence type="predicted"/>
<sequence>MGPPLPWLSRCYRLLPRALPTKGLGFSGNNRLPPEDAHAGETHSTERRRQQEERQCGFPGDRRAELAQVEQLLEQQLELYQALLEGQDGAWEAQALVLKVQKLKEQMRRHREGPGERDAI</sequence>
<dbReference type="InterPro" id="IPR031438">
    <property type="entry name" value="MCCD1"/>
</dbReference>
<dbReference type="Pfam" id="PF15707">
    <property type="entry name" value="MCCD1"/>
    <property type="match status" value="1"/>
</dbReference>
<dbReference type="EMBL" id="EU030444">
    <property type="protein sequence ID" value="ABU86918.1"/>
    <property type="molecule type" value="Genomic_DNA"/>
</dbReference>
<dbReference type="PANTHER" id="PTHR37877">
    <property type="entry name" value="MITOCHONDRIAL COILED-COIL DOMAIN PROTEIN 1"/>
    <property type="match status" value="1"/>
</dbReference>
<protein>
    <submittedName>
        <fullName evidence="2">Mccd1</fullName>
    </submittedName>
</protein>
<feature type="region of interest" description="Disordered" evidence="1">
    <location>
        <begin position="23"/>
        <end position="60"/>
    </location>
</feature>
<evidence type="ECO:0000256" key="1">
    <source>
        <dbReference type="SAM" id="MobiDB-lite"/>
    </source>
</evidence>
<evidence type="ECO:0000313" key="2">
    <source>
        <dbReference type="EMBL" id="ABU86918.1"/>
    </source>
</evidence>
<reference evidence="2" key="1">
    <citation type="journal article" date="2007" name="Genome Biol.">
        <title>Disruption and pseudoautosomal localization of the major histocompatibility complex in monotremes.</title>
        <authorList>
            <person name="Dohm J.C."/>
            <person name="Tsend-Ayush E."/>
            <person name="Reinhardt R."/>
            <person name="Grutzner F."/>
            <person name="Himmelbauer H."/>
        </authorList>
    </citation>
    <scope>NUCLEOTIDE SEQUENCE</scope>
</reference>
<accession>A7X5W1</accession>
<dbReference type="AlphaFoldDB" id="A7X5W1"/>
<gene>
    <name evidence="2" type="primary">Mccd1</name>
</gene>
<organism evidence="2">
    <name type="scientific">Ornithorhynchus anatinus</name>
    <name type="common">Duckbill platypus</name>
    <dbReference type="NCBI Taxonomy" id="9258"/>
    <lineage>
        <taxon>Eukaryota</taxon>
        <taxon>Metazoa</taxon>
        <taxon>Chordata</taxon>
        <taxon>Craniata</taxon>
        <taxon>Vertebrata</taxon>
        <taxon>Euteleostomi</taxon>
        <taxon>Mammalia</taxon>
        <taxon>Monotremata</taxon>
        <taxon>Ornithorhynchidae</taxon>
        <taxon>Ornithorhynchus</taxon>
    </lineage>
</organism>
<feature type="compositionally biased region" description="Basic and acidic residues" evidence="1">
    <location>
        <begin position="33"/>
        <end position="60"/>
    </location>
</feature>
<name>A7X5W1_ORNAN</name>
<dbReference type="PANTHER" id="PTHR37877:SF1">
    <property type="entry name" value="MITOCHONDRIAL COILED-COIL DOMAIN PROTEIN 1"/>
    <property type="match status" value="1"/>
</dbReference>